<dbReference type="InterPro" id="IPR005149">
    <property type="entry name" value="Tscrpt_reg_PadR_N"/>
</dbReference>
<dbReference type="AlphaFoldDB" id="A0A161YJH8"/>
<comment type="caution">
    <text evidence="2">The sequence shown here is derived from an EMBL/GenBank/DDBJ whole genome shotgun (WGS) entry which is preliminary data.</text>
</comment>
<proteinExistence type="predicted"/>
<dbReference type="Proteomes" id="UP000076603">
    <property type="component" value="Unassembled WGS sequence"/>
</dbReference>
<name>A0A161YJH8_9CLOT</name>
<accession>A0A161YJH8</accession>
<gene>
    <name evidence="2" type="ORF">CLMAG_43740</name>
</gene>
<dbReference type="Pfam" id="PF03551">
    <property type="entry name" value="PadR"/>
    <property type="match status" value="1"/>
</dbReference>
<dbReference type="EMBL" id="LWAE01000005">
    <property type="protein sequence ID" value="KZL90602.1"/>
    <property type="molecule type" value="Genomic_DNA"/>
</dbReference>
<sequence>MLEYVIEGLLMQNDMSGYDMKQNIDSVKYFNASYGSIYPTLKKMKTEGLITSKEIVEGGKYKKMYSINDEGREKFLEWLQKPIDIIRSDNEHLVKMSFYKYLPKEKLKDLIPELIINVSAMIRRLEVFKAKLEKDMDEFQVWTVIFGIDYYCFLKRWYQRFLEELN</sequence>
<evidence type="ECO:0000313" key="2">
    <source>
        <dbReference type="EMBL" id="KZL90602.1"/>
    </source>
</evidence>
<reference evidence="2 3" key="1">
    <citation type="submission" date="2016-04" db="EMBL/GenBank/DDBJ databases">
        <title>Genome sequence of Clostridium magnum DSM 2767.</title>
        <authorList>
            <person name="Poehlein A."/>
            <person name="Uhlig R."/>
            <person name="Fischer R."/>
            <person name="Bahl H."/>
            <person name="Daniel R."/>
        </authorList>
    </citation>
    <scope>NUCLEOTIDE SEQUENCE [LARGE SCALE GENOMIC DNA]</scope>
    <source>
        <strain evidence="2 3">DSM 2767</strain>
    </source>
</reference>
<dbReference type="PANTHER" id="PTHR43252">
    <property type="entry name" value="TRANSCRIPTIONAL REGULATOR YQJI"/>
    <property type="match status" value="1"/>
</dbReference>
<dbReference type="SUPFAM" id="SSF46785">
    <property type="entry name" value="Winged helix' DNA-binding domain"/>
    <property type="match status" value="1"/>
</dbReference>
<dbReference type="InterPro" id="IPR036390">
    <property type="entry name" value="WH_DNA-bd_sf"/>
</dbReference>
<dbReference type="RefSeq" id="WP_066626921.1">
    <property type="nucleotide sequence ID" value="NZ_FQXL01000011.1"/>
</dbReference>
<dbReference type="Gene3D" id="6.10.140.1570">
    <property type="match status" value="1"/>
</dbReference>
<feature type="domain" description="Transcription regulator PadR N-terminal" evidence="1">
    <location>
        <begin position="9"/>
        <end position="75"/>
    </location>
</feature>
<keyword evidence="3" id="KW-1185">Reference proteome</keyword>
<dbReference type="OrthoDB" id="9783723at2"/>
<dbReference type="PANTHER" id="PTHR43252:SF6">
    <property type="entry name" value="NEGATIVE TRANSCRIPTION REGULATOR PADR"/>
    <property type="match status" value="1"/>
</dbReference>
<dbReference type="InterPro" id="IPR036388">
    <property type="entry name" value="WH-like_DNA-bd_sf"/>
</dbReference>
<protein>
    <submittedName>
        <fullName evidence="2">Transcriptional regulator PadR-like family protein</fullName>
    </submittedName>
</protein>
<organism evidence="2 3">
    <name type="scientific">Clostridium magnum DSM 2767</name>
    <dbReference type="NCBI Taxonomy" id="1121326"/>
    <lineage>
        <taxon>Bacteria</taxon>
        <taxon>Bacillati</taxon>
        <taxon>Bacillota</taxon>
        <taxon>Clostridia</taxon>
        <taxon>Eubacteriales</taxon>
        <taxon>Clostridiaceae</taxon>
        <taxon>Clostridium</taxon>
    </lineage>
</organism>
<dbReference type="PATRIC" id="fig|1121326.3.peg.4439"/>
<dbReference type="STRING" id="1121326.CLMAG_43740"/>
<evidence type="ECO:0000259" key="1">
    <source>
        <dbReference type="Pfam" id="PF03551"/>
    </source>
</evidence>
<evidence type="ECO:0000313" key="3">
    <source>
        <dbReference type="Proteomes" id="UP000076603"/>
    </source>
</evidence>
<dbReference type="Gene3D" id="1.10.10.10">
    <property type="entry name" value="Winged helix-like DNA-binding domain superfamily/Winged helix DNA-binding domain"/>
    <property type="match status" value="1"/>
</dbReference>